<dbReference type="AlphaFoldDB" id="A0A4Y7T051"/>
<evidence type="ECO:0000256" key="1">
    <source>
        <dbReference type="SAM" id="Coils"/>
    </source>
</evidence>
<name>A0A4Y7T051_COPMI</name>
<evidence type="ECO:0000313" key="4">
    <source>
        <dbReference type="Proteomes" id="UP000298030"/>
    </source>
</evidence>
<gene>
    <name evidence="2" type="ORF">FA13DRAFT_1110710</name>
    <name evidence="3" type="ORF">FA13DRAFT_1794671</name>
</gene>
<feature type="coiled-coil region" evidence="1">
    <location>
        <begin position="8"/>
        <end position="35"/>
    </location>
</feature>
<organism evidence="3 4">
    <name type="scientific">Coprinellus micaceus</name>
    <name type="common">Glistening ink-cap mushroom</name>
    <name type="synonym">Coprinus micaceus</name>
    <dbReference type="NCBI Taxonomy" id="71717"/>
    <lineage>
        <taxon>Eukaryota</taxon>
        <taxon>Fungi</taxon>
        <taxon>Dikarya</taxon>
        <taxon>Basidiomycota</taxon>
        <taxon>Agaricomycotina</taxon>
        <taxon>Agaricomycetes</taxon>
        <taxon>Agaricomycetidae</taxon>
        <taxon>Agaricales</taxon>
        <taxon>Agaricineae</taxon>
        <taxon>Psathyrellaceae</taxon>
        <taxon>Coprinellus</taxon>
    </lineage>
</organism>
<evidence type="ECO:0000313" key="3">
    <source>
        <dbReference type="EMBL" id="TEB27500.1"/>
    </source>
</evidence>
<evidence type="ECO:0000313" key="2">
    <source>
        <dbReference type="EMBL" id="TEB26074.1"/>
    </source>
</evidence>
<sequence length="124" mass="14246">MKVQTSRKVRVQEKERDLVEQMEELRKRLDEQRRLTRMLTYALAKSKAAKRRVDTRLPKLTFALPISTSANDVKPPLDHLIALPRQRTNLDTQTSSLSPLDLWLVQANHPTLENSSQDSSGDAR</sequence>
<evidence type="ECO:0008006" key="5">
    <source>
        <dbReference type="Google" id="ProtNLM"/>
    </source>
</evidence>
<dbReference type="GO" id="GO:0000278">
    <property type="term" value="P:mitotic cell cycle"/>
    <property type="evidence" value="ECO:0007669"/>
    <property type="project" value="InterPro"/>
</dbReference>
<protein>
    <recommendedName>
        <fullName evidence="5">Borealin N-terminal domain-containing protein</fullName>
    </recommendedName>
</protein>
<keyword evidence="1" id="KW-0175">Coiled coil</keyword>
<proteinExistence type="predicted"/>
<dbReference type="EMBL" id="QPFP01000039">
    <property type="protein sequence ID" value="TEB27500.1"/>
    <property type="molecule type" value="Genomic_DNA"/>
</dbReference>
<dbReference type="Pfam" id="PF05859">
    <property type="entry name" value="Mis12"/>
    <property type="match status" value="1"/>
</dbReference>
<dbReference type="EMBL" id="QPFP01000051">
    <property type="protein sequence ID" value="TEB26074.1"/>
    <property type="molecule type" value="Genomic_DNA"/>
</dbReference>
<dbReference type="Proteomes" id="UP000298030">
    <property type="component" value="Unassembled WGS sequence"/>
</dbReference>
<dbReference type="GO" id="GO:0000775">
    <property type="term" value="C:chromosome, centromeric region"/>
    <property type="evidence" value="ECO:0007669"/>
    <property type="project" value="InterPro"/>
</dbReference>
<comment type="caution">
    <text evidence="3">The sequence shown here is derived from an EMBL/GenBank/DDBJ whole genome shotgun (WGS) entry which is preliminary data.</text>
</comment>
<dbReference type="GO" id="GO:0005634">
    <property type="term" value="C:nucleus"/>
    <property type="evidence" value="ECO:0007669"/>
    <property type="project" value="InterPro"/>
</dbReference>
<keyword evidence="4" id="KW-1185">Reference proteome</keyword>
<accession>A0A4Y7T051</accession>
<dbReference type="OrthoDB" id="1884855at2759"/>
<reference evidence="3 4" key="1">
    <citation type="journal article" date="2019" name="Nat. Ecol. Evol.">
        <title>Megaphylogeny resolves global patterns of mushroom evolution.</title>
        <authorList>
            <person name="Varga T."/>
            <person name="Krizsan K."/>
            <person name="Foldi C."/>
            <person name="Dima B."/>
            <person name="Sanchez-Garcia M."/>
            <person name="Sanchez-Ramirez S."/>
            <person name="Szollosi G.J."/>
            <person name="Szarkandi J.G."/>
            <person name="Papp V."/>
            <person name="Albert L."/>
            <person name="Andreopoulos W."/>
            <person name="Angelini C."/>
            <person name="Antonin V."/>
            <person name="Barry K.W."/>
            <person name="Bougher N.L."/>
            <person name="Buchanan P."/>
            <person name="Buyck B."/>
            <person name="Bense V."/>
            <person name="Catcheside P."/>
            <person name="Chovatia M."/>
            <person name="Cooper J."/>
            <person name="Damon W."/>
            <person name="Desjardin D."/>
            <person name="Finy P."/>
            <person name="Geml J."/>
            <person name="Haridas S."/>
            <person name="Hughes K."/>
            <person name="Justo A."/>
            <person name="Karasinski D."/>
            <person name="Kautmanova I."/>
            <person name="Kiss B."/>
            <person name="Kocsube S."/>
            <person name="Kotiranta H."/>
            <person name="LaButti K.M."/>
            <person name="Lechner B.E."/>
            <person name="Liimatainen K."/>
            <person name="Lipzen A."/>
            <person name="Lukacs Z."/>
            <person name="Mihaltcheva S."/>
            <person name="Morgado L.N."/>
            <person name="Niskanen T."/>
            <person name="Noordeloos M.E."/>
            <person name="Ohm R.A."/>
            <person name="Ortiz-Santana B."/>
            <person name="Ovrebo C."/>
            <person name="Racz N."/>
            <person name="Riley R."/>
            <person name="Savchenko A."/>
            <person name="Shiryaev A."/>
            <person name="Soop K."/>
            <person name="Spirin V."/>
            <person name="Szebenyi C."/>
            <person name="Tomsovsky M."/>
            <person name="Tulloss R.E."/>
            <person name="Uehling J."/>
            <person name="Grigoriev I.V."/>
            <person name="Vagvolgyi C."/>
            <person name="Papp T."/>
            <person name="Martin F.M."/>
            <person name="Miettinen O."/>
            <person name="Hibbett D.S."/>
            <person name="Nagy L.G."/>
        </authorList>
    </citation>
    <scope>NUCLEOTIDE SEQUENCE [LARGE SCALE GENOMIC DNA]</scope>
    <source>
        <strain evidence="3 4">FP101781</strain>
    </source>
</reference>
<dbReference type="InterPro" id="IPR008685">
    <property type="entry name" value="Centromere_Mis12"/>
</dbReference>